<protein>
    <submittedName>
        <fullName evidence="2">Os09g0129101 protein</fullName>
    </submittedName>
</protein>
<dbReference type="EMBL" id="AP014965">
    <property type="protein sequence ID" value="BAT06928.1"/>
    <property type="molecule type" value="Genomic_DNA"/>
</dbReference>
<organism evidence="2 3">
    <name type="scientific">Oryza sativa subsp. japonica</name>
    <name type="common">Rice</name>
    <dbReference type="NCBI Taxonomy" id="39947"/>
    <lineage>
        <taxon>Eukaryota</taxon>
        <taxon>Viridiplantae</taxon>
        <taxon>Streptophyta</taxon>
        <taxon>Embryophyta</taxon>
        <taxon>Tracheophyta</taxon>
        <taxon>Spermatophyta</taxon>
        <taxon>Magnoliopsida</taxon>
        <taxon>Liliopsida</taxon>
        <taxon>Poales</taxon>
        <taxon>Poaceae</taxon>
        <taxon>BOP clade</taxon>
        <taxon>Oryzoideae</taxon>
        <taxon>Oryzeae</taxon>
        <taxon>Oryzinae</taxon>
        <taxon>Oryza</taxon>
        <taxon>Oryza sativa</taxon>
    </lineage>
</organism>
<feature type="compositionally biased region" description="Low complexity" evidence="1">
    <location>
        <begin position="42"/>
        <end position="56"/>
    </location>
</feature>
<proteinExistence type="predicted"/>
<evidence type="ECO:0000313" key="2">
    <source>
        <dbReference type="EMBL" id="BAT06928.1"/>
    </source>
</evidence>
<evidence type="ECO:0000256" key="1">
    <source>
        <dbReference type="SAM" id="MobiDB-lite"/>
    </source>
</evidence>
<reference evidence="2 3" key="2">
    <citation type="journal article" date="2013" name="Plant Cell Physiol.">
        <title>Rice Annotation Project Database (RAP-DB): an integrative and interactive database for rice genomics.</title>
        <authorList>
            <person name="Sakai H."/>
            <person name="Lee S.S."/>
            <person name="Tanaka T."/>
            <person name="Numa H."/>
            <person name="Kim J."/>
            <person name="Kawahara Y."/>
            <person name="Wakimoto H."/>
            <person name="Yang C.C."/>
            <person name="Iwamoto M."/>
            <person name="Abe T."/>
            <person name="Yamada Y."/>
            <person name="Muto A."/>
            <person name="Inokuchi H."/>
            <person name="Ikemura T."/>
            <person name="Matsumoto T."/>
            <person name="Sasaki T."/>
            <person name="Itoh T."/>
        </authorList>
    </citation>
    <scope>NUCLEOTIDE SEQUENCE [LARGE SCALE GENOMIC DNA]</scope>
    <source>
        <strain evidence="3">cv. Nipponbare</strain>
    </source>
</reference>
<dbReference type="AlphaFoldDB" id="A0A0P0XJ30"/>
<evidence type="ECO:0000313" key="3">
    <source>
        <dbReference type="Proteomes" id="UP000059680"/>
    </source>
</evidence>
<dbReference type="PaxDb" id="39947-A0A0P0XJ30"/>
<name>A0A0P0XJ30_ORYSJ</name>
<sequence length="97" mass="10748">MSSAVVSRRHRNYREHHREHDRRCRRQLPSPAGHPLDPVGQPPLRAGRAALPAGCPQSPPSLRVCRGATSASNLRRPGRAYVRAAPLPPASRRRSTH</sequence>
<keyword evidence="3" id="KW-1185">Reference proteome</keyword>
<reference evidence="2 3" key="3">
    <citation type="journal article" date="2013" name="Rice">
        <title>Improvement of the Oryza sativa Nipponbare reference genome using next generation sequence and optical map data.</title>
        <authorList>
            <person name="Kawahara Y."/>
            <person name="de la Bastide M."/>
            <person name="Hamilton J.P."/>
            <person name="Kanamori H."/>
            <person name="McCombie W.R."/>
            <person name="Ouyang S."/>
            <person name="Schwartz D.C."/>
            <person name="Tanaka T."/>
            <person name="Wu J."/>
            <person name="Zhou S."/>
            <person name="Childs K.L."/>
            <person name="Davidson R.M."/>
            <person name="Lin H."/>
            <person name="Quesada-Ocampo L."/>
            <person name="Vaillancourt B."/>
            <person name="Sakai H."/>
            <person name="Lee S.S."/>
            <person name="Kim J."/>
            <person name="Numa H."/>
            <person name="Itoh T."/>
            <person name="Buell C.R."/>
            <person name="Matsumoto T."/>
        </authorList>
    </citation>
    <scope>NUCLEOTIDE SEQUENCE [LARGE SCALE GENOMIC DNA]</scope>
    <source>
        <strain evidence="3">cv. Nipponbare</strain>
    </source>
</reference>
<accession>A0A0P0XJ30</accession>
<reference evidence="3" key="1">
    <citation type="journal article" date="2005" name="Nature">
        <title>The map-based sequence of the rice genome.</title>
        <authorList>
            <consortium name="International rice genome sequencing project (IRGSP)"/>
            <person name="Matsumoto T."/>
            <person name="Wu J."/>
            <person name="Kanamori H."/>
            <person name="Katayose Y."/>
            <person name="Fujisawa M."/>
            <person name="Namiki N."/>
            <person name="Mizuno H."/>
            <person name="Yamamoto K."/>
            <person name="Antonio B.A."/>
            <person name="Baba T."/>
            <person name="Sakata K."/>
            <person name="Nagamura Y."/>
            <person name="Aoki H."/>
            <person name="Arikawa K."/>
            <person name="Arita K."/>
            <person name="Bito T."/>
            <person name="Chiden Y."/>
            <person name="Fujitsuka N."/>
            <person name="Fukunaka R."/>
            <person name="Hamada M."/>
            <person name="Harada C."/>
            <person name="Hayashi A."/>
            <person name="Hijishita S."/>
            <person name="Honda M."/>
            <person name="Hosokawa S."/>
            <person name="Ichikawa Y."/>
            <person name="Idonuma A."/>
            <person name="Iijima M."/>
            <person name="Ikeda M."/>
            <person name="Ikeno M."/>
            <person name="Ito K."/>
            <person name="Ito S."/>
            <person name="Ito T."/>
            <person name="Ito Y."/>
            <person name="Ito Y."/>
            <person name="Iwabuchi A."/>
            <person name="Kamiya K."/>
            <person name="Karasawa W."/>
            <person name="Kurita K."/>
            <person name="Katagiri S."/>
            <person name="Kikuta A."/>
            <person name="Kobayashi H."/>
            <person name="Kobayashi N."/>
            <person name="Machita K."/>
            <person name="Maehara T."/>
            <person name="Masukawa M."/>
            <person name="Mizubayashi T."/>
            <person name="Mukai Y."/>
            <person name="Nagasaki H."/>
            <person name="Nagata Y."/>
            <person name="Naito S."/>
            <person name="Nakashima M."/>
            <person name="Nakama Y."/>
            <person name="Nakamichi Y."/>
            <person name="Nakamura M."/>
            <person name="Meguro A."/>
            <person name="Negishi M."/>
            <person name="Ohta I."/>
            <person name="Ohta T."/>
            <person name="Okamoto M."/>
            <person name="Ono N."/>
            <person name="Saji S."/>
            <person name="Sakaguchi M."/>
            <person name="Sakai K."/>
            <person name="Shibata M."/>
            <person name="Shimokawa T."/>
            <person name="Song J."/>
            <person name="Takazaki Y."/>
            <person name="Terasawa K."/>
            <person name="Tsugane M."/>
            <person name="Tsuji K."/>
            <person name="Ueda S."/>
            <person name="Waki K."/>
            <person name="Yamagata H."/>
            <person name="Yamamoto M."/>
            <person name="Yamamoto S."/>
            <person name="Yamane H."/>
            <person name="Yoshiki S."/>
            <person name="Yoshihara R."/>
            <person name="Yukawa K."/>
            <person name="Zhong H."/>
            <person name="Yano M."/>
            <person name="Yuan Q."/>
            <person name="Ouyang S."/>
            <person name="Liu J."/>
            <person name="Jones K.M."/>
            <person name="Gansberger K."/>
            <person name="Moffat K."/>
            <person name="Hill J."/>
            <person name="Bera J."/>
            <person name="Fadrosh D."/>
            <person name="Jin S."/>
            <person name="Johri S."/>
            <person name="Kim M."/>
            <person name="Overton L."/>
            <person name="Reardon M."/>
            <person name="Tsitrin T."/>
            <person name="Vuong H."/>
            <person name="Weaver B."/>
            <person name="Ciecko A."/>
            <person name="Tallon L."/>
            <person name="Jackson J."/>
            <person name="Pai G."/>
            <person name="Aken S.V."/>
            <person name="Utterback T."/>
            <person name="Reidmuller S."/>
            <person name="Feldblyum T."/>
            <person name="Hsiao J."/>
            <person name="Zismann V."/>
            <person name="Iobst S."/>
            <person name="de Vazeille A.R."/>
            <person name="Buell C.R."/>
            <person name="Ying K."/>
            <person name="Li Y."/>
            <person name="Lu T."/>
            <person name="Huang Y."/>
            <person name="Zhao Q."/>
            <person name="Feng Q."/>
            <person name="Zhang L."/>
            <person name="Zhu J."/>
            <person name="Weng Q."/>
            <person name="Mu J."/>
            <person name="Lu Y."/>
            <person name="Fan D."/>
            <person name="Liu Y."/>
            <person name="Guan J."/>
            <person name="Zhang Y."/>
            <person name="Yu S."/>
            <person name="Liu X."/>
            <person name="Zhang Y."/>
            <person name="Hong G."/>
            <person name="Han B."/>
            <person name="Choisne N."/>
            <person name="Demange N."/>
            <person name="Orjeda G."/>
            <person name="Samain S."/>
            <person name="Cattolico L."/>
            <person name="Pelletier E."/>
            <person name="Couloux A."/>
            <person name="Segurens B."/>
            <person name="Wincker P."/>
            <person name="D'Hont A."/>
            <person name="Scarpelli C."/>
            <person name="Weissenbach J."/>
            <person name="Salanoubat M."/>
            <person name="Quetier F."/>
            <person name="Yu Y."/>
            <person name="Kim H.R."/>
            <person name="Rambo T."/>
            <person name="Currie J."/>
            <person name="Collura K."/>
            <person name="Luo M."/>
            <person name="Yang T."/>
            <person name="Ammiraju J.S.S."/>
            <person name="Engler F."/>
            <person name="Soderlund C."/>
            <person name="Wing R.A."/>
            <person name="Palmer L.E."/>
            <person name="de la Bastide M."/>
            <person name="Spiegel L."/>
            <person name="Nascimento L."/>
            <person name="Zutavern T."/>
            <person name="O'Shaughnessy A."/>
            <person name="Dike S."/>
            <person name="Dedhia N."/>
            <person name="Preston R."/>
            <person name="Balija V."/>
            <person name="McCombie W.R."/>
            <person name="Chow T."/>
            <person name="Chen H."/>
            <person name="Chung M."/>
            <person name="Chen C."/>
            <person name="Shaw J."/>
            <person name="Wu H."/>
            <person name="Hsiao K."/>
            <person name="Chao Y."/>
            <person name="Chu M."/>
            <person name="Cheng C."/>
            <person name="Hour A."/>
            <person name="Lee P."/>
            <person name="Lin S."/>
            <person name="Lin Y."/>
            <person name="Liou J."/>
            <person name="Liu S."/>
            <person name="Hsing Y."/>
            <person name="Raghuvanshi S."/>
            <person name="Mohanty A."/>
            <person name="Bharti A.K."/>
            <person name="Gaur A."/>
            <person name="Gupta V."/>
            <person name="Kumar D."/>
            <person name="Ravi V."/>
            <person name="Vij S."/>
            <person name="Kapur A."/>
            <person name="Khurana P."/>
            <person name="Khurana P."/>
            <person name="Khurana J.P."/>
            <person name="Tyagi A.K."/>
            <person name="Gaikwad K."/>
            <person name="Singh A."/>
            <person name="Dalal V."/>
            <person name="Srivastava S."/>
            <person name="Dixit A."/>
            <person name="Pal A.K."/>
            <person name="Ghazi I.A."/>
            <person name="Yadav M."/>
            <person name="Pandit A."/>
            <person name="Bhargava A."/>
            <person name="Sureshbabu K."/>
            <person name="Batra K."/>
            <person name="Sharma T.R."/>
            <person name="Mohapatra T."/>
            <person name="Singh N.K."/>
            <person name="Messing J."/>
            <person name="Nelson A.B."/>
            <person name="Fuks G."/>
            <person name="Kavchok S."/>
            <person name="Keizer G."/>
            <person name="Linton E."/>
            <person name="Llaca V."/>
            <person name="Song R."/>
            <person name="Tanyolac B."/>
            <person name="Young S."/>
            <person name="Ho-Il K."/>
            <person name="Hahn J.H."/>
            <person name="Sangsakoo G."/>
            <person name="Vanavichit A."/>
            <person name="de Mattos Luiz.A.T."/>
            <person name="Zimmer P.D."/>
            <person name="Malone G."/>
            <person name="Dellagostin O."/>
            <person name="de Oliveira A.C."/>
            <person name="Bevan M."/>
            <person name="Bancroft I."/>
            <person name="Minx P."/>
            <person name="Cordum H."/>
            <person name="Wilson R."/>
            <person name="Cheng Z."/>
            <person name="Jin W."/>
            <person name="Jiang J."/>
            <person name="Leong S.A."/>
            <person name="Iwama H."/>
            <person name="Gojobori T."/>
            <person name="Itoh T."/>
            <person name="Niimura Y."/>
            <person name="Fujii Y."/>
            <person name="Habara T."/>
            <person name="Sakai H."/>
            <person name="Sato Y."/>
            <person name="Wilson G."/>
            <person name="Kumar K."/>
            <person name="McCouch S."/>
            <person name="Juretic N."/>
            <person name="Hoen D."/>
            <person name="Wright S."/>
            <person name="Bruskiewich R."/>
            <person name="Bureau T."/>
            <person name="Miyao A."/>
            <person name="Hirochika H."/>
            <person name="Nishikawa T."/>
            <person name="Kadowaki K."/>
            <person name="Sugiura M."/>
            <person name="Burr B."/>
            <person name="Sasaki T."/>
        </authorList>
    </citation>
    <scope>NUCLEOTIDE SEQUENCE [LARGE SCALE GENOMIC DNA]</scope>
    <source>
        <strain evidence="3">cv. Nipponbare</strain>
    </source>
</reference>
<gene>
    <name evidence="2" type="ordered locus">Os09g0129101</name>
    <name evidence="2" type="ORF">OSNPB_090129101</name>
</gene>
<dbReference type="Proteomes" id="UP000059680">
    <property type="component" value="Chromosome 9"/>
</dbReference>
<dbReference type="InParanoid" id="A0A0P0XJ30"/>
<feature type="region of interest" description="Disordered" evidence="1">
    <location>
        <begin position="1"/>
        <end position="97"/>
    </location>
</feature>